<gene>
    <name evidence="3" type="ORF">V6N11_031307</name>
</gene>
<dbReference type="InterPro" id="IPR046960">
    <property type="entry name" value="PPR_At4g14850-like_plant"/>
</dbReference>
<organism evidence="3 4">
    <name type="scientific">Hibiscus sabdariffa</name>
    <name type="common">roselle</name>
    <dbReference type="NCBI Taxonomy" id="183260"/>
    <lineage>
        <taxon>Eukaryota</taxon>
        <taxon>Viridiplantae</taxon>
        <taxon>Streptophyta</taxon>
        <taxon>Embryophyta</taxon>
        <taxon>Tracheophyta</taxon>
        <taxon>Spermatophyta</taxon>
        <taxon>Magnoliopsida</taxon>
        <taxon>eudicotyledons</taxon>
        <taxon>Gunneridae</taxon>
        <taxon>Pentapetalae</taxon>
        <taxon>rosids</taxon>
        <taxon>malvids</taxon>
        <taxon>Malvales</taxon>
        <taxon>Malvaceae</taxon>
        <taxon>Malvoideae</taxon>
        <taxon>Hibiscus</taxon>
    </lineage>
</organism>
<dbReference type="PANTHER" id="PTHR47926:SF533">
    <property type="entry name" value="DYW DOMAIN-CONTAINING PROTEIN"/>
    <property type="match status" value="1"/>
</dbReference>
<sequence>MPSTHLSSHLSPQGPTPTIFNAATKSPSSRAISTQCFTHNHHSTVTSNQFIKMSKAKSGGKGVPSFELDFIDIDIHVACEENENISKSREVFAQMPERTTSSYNAIIKTYNKNGGMVDEAYELFCYMPERDAHRHSNVLINRYFQRYGKHWEIGYDSRFGCIDAANLVFDMRTRKDLVSWNYLIMVYLQENETEKAYELVSM</sequence>
<evidence type="ECO:0008006" key="5">
    <source>
        <dbReference type="Google" id="ProtNLM"/>
    </source>
</evidence>
<accession>A0ABR2SXB2</accession>
<dbReference type="PROSITE" id="PS51375">
    <property type="entry name" value="PPR"/>
    <property type="match status" value="1"/>
</dbReference>
<keyword evidence="4" id="KW-1185">Reference proteome</keyword>
<dbReference type="Proteomes" id="UP001396334">
    <property type="component" value="Unassembled WGS sequence"/>
</dbReference>
<dbReference type="Gene3D" id="1.25.40.10">
    <property type="entry name" value="Tetratricopeptide repeat domain"/>
    <property type="match status" value="1"/>
</dbReference>
<evidence type="ECO:0000256" key="2">
    <source>
        <dbReference type="PROSITE-ProRule" id="PRU00708"/>
    </source>
</evidence>
<protein>
    <recommendedName>
        <fullName evidence="5">Pentatricopeptide repeat-containing protein</fullName>
    </recommendedName>
</protein>
<proteinExistence type="predicted"/>
<dbReference type="InterPro" id="IPR002885">
    <property type="entry name" value="PPR_rpt"/>
</dbReference>
<reference evidence="3 4" key="1">
    <citation type="journal article" date="2024" name="G3 (Bethesda)">
        <title>Genome assembly of Hibiscus sabdariffa L. provides insights into metabolisms of medicinal natural products.</title>
        <authorList>
            <person name="Kim T."/>
        </authorList>
    </citation>
    <scope>NUCLEOTIDE SEQUENCE [LARGE SCALE GENOMIC DNA]</scope>
    <source>
        <strain evidence="3">TK-2024</strain>
        <tissue evidence="3">Old leaves</tissue>
    </source>
</reference>
<evidence type="ECO:0000313" key="4">
    <source>
        <dbReference type="Proteomes" id="UP001396334"/>
    </source>
</evidence>
<dbReference type="PANTHER" id="PTHR47926">
    <property type="entry name" value="PENTATRICOPEPTIDE REPEAT-CONTAINING PROTEIN"/>
    <property type="match status" value="1"/>
</dbReference>
<evidence type="ECO:0000256" key="1">
    <source>
        <dbReference type="ARBA" id="ARBA00022737"/>
    </source>
</evidence>
<feature type="repeat" description="PPR" evidence="2">
    <location>
        <begin position="99"/>
        <end position="134"/>
    </location>
</feature>
<dbReference type="Pfam" id="PF01535">
    <property type="entry name" value="PPR"/>
    <property type="match status" value="2"/>
</dbReference>
<comment type="caution">
    <text evidence="3">The sequence shown here is derived from an EMBL/GenBank/DDBJ whole genome shotgun (WGS) entry which is preliminary data.</text>
</comment>
<dbReference type="InterPro" id="IPR011990">
    <property type="entry name" value="TPR-like_helical_dom_sf"/>
</dbReference>
<name>A0ABR2SXB2_9ROSI</name>
<dbReference type="EMBL" id="JBBPBN010000010">
    <property type="protein sequence ID" value="KAK9029863.1"/>
    <property type="molecule type" value="Genomic_DNA"/>
</dbReference>
<evidence type="ECO:0000313" key="3">
    <source>
        <dbReference type="EMBL" id="KAK9029863.1"/>
    </source>
</evidence>
<keyword evidence="1" id="KW-0677">Repeat</keyword>